<dbReference type="RefSeq" id="WP_284292193.1">
    <property type="nucleotide sequence ID" value="NZ_BSUK01000001.1"/>
</dbReference>
<feature type="signal peptide" evidence="1">
    <location>
        <begin position="1"/>
        <end position="25"/>
    </location>
</feature>
<evidence type="ECO:0000256" key="1">
    <source>
        <dbReference type="SAM" id="SignalP"/>
    </source>
</evidence>
<dbReference type="EMBL" id="BSUK01000001">
    <property type="protein sequence ID" value="GMA23107.1"/>
    <property type="molecule type" value="Genomic_DNA"/>
</dbReference>
<evidence type="ECO:0000313" key="3">
    <source>
        <dbReference type="EMBL" id="GMA23107.1"/>
    </source>
</evidence>
<name>A0ABQ6HY96_9MICO</name>
<proteinExistence type="predicted"/>
<keyword evidence="1" id="KW-0732">Signal</keyword>
<organism evidence="3 4">
    <name type="scientific">Luteimicrobium album</name>
    <dbReference type="NCBI Taxonomy" id="1054550"/>
    <lineage>
        <taxon>Bacteria</taxon>
        <taxon>Bacillati</taxon>
        <taxon>Actinomycetota</taxon>
        <taxon>Actinomycetes</taxon>
        <taxon>Micrococcales</taxon>
        <taxon>Luteimicrobium</taxon>
    </lineage>
</organism>
<comment type="caution">
    <text evidence="3">The sequence shown here is derived from an EMBL/GenBank/DDBJ whole genome shotgun (WGS) entry which is preliminary data.</text>
</comment>
<dbReference type="Pfam" id="PF14016">
    <property type="entry name" value="DUF4232"/>
    <property type="match status" value="1"/>
</dbReference>
<sequence length="398" mass="39421">MRRSPTVLAGGTVVAVAALVLAGCAAEPATTHGGTVSGPSAAQAAPTDLADRLAARARTLSGVTDATVERPSGRPRVVVVNDATRGAQGTAELVGTLVAEAADPSGTSATTDPEVPEIWVAPTTPAGADVRVLAWTPTGDATTGPAGVPLASEAMRAAYRLALTPGVVGVRADGTGPVEVAVARASDLVPVADVARANGMPVERVTVRGGGKSLPVADAPGHATVDAGARWADDPDASACRPADLDLTLVGQDAGLGHRALVVGATNASDAPCALDGYPEIGFATLTHAKLDVQVSHGNSYMAQDPGAHRVVVPPRGRALAVVSWDASSTAPDSTGHVPATTAEVRLAVGPGAPTTTRPVTSIAPEPGAVSDPPTDLDLLAGGHGTVTAWAPGTSHFG</sequence>
<keyword evidence="4" id="KW-1185">Reference proteome</keyword>
<protein>
    <recommendedName>
        <fullName evidence="2">DUF4232 domain-containing protein</fullName>
    </recommendedName>
</protein>
<evidence type="ECO:0000313" key="4">
    <source>
        <dbReference type="Proteomes" id="UP001157091"/>
    </source>
</evidence>
<reference evidence="4" key="1">
    <citation type="journal article" date="2019" name="Int. J. Syst. Evol. Microbiol.">
        <title>The Global Catalogue of Microorganisms (GCM) 10K type strain sequencing project: providing services to taxonomists for standard genome sequencing and annotation.</title>
        <authorList>
            <consortium name="The Broad Institute Genomics Platform"/>
            <consortium name="The Broad Institute Genome Sequencing Center for Infectious Disease"/>
            <person name="Wu L."/>
            <person name="Ma J."/>
        </authorList>
    </citation>
    <scope>NUCLEOTIDE SEQUENCE [LARGE SCALE GENOMIC DNA]</scope>
    <source>
        <strain evidence="4">NBRC 106348</strain>
    </source>
</reference>
<evidence type="ECO:0000259" key="2">
    <source>
        <dbReference type="Pfam" id="PF14016"/>
    </source>
</evidence>
<dbReference type="PROSITE" id="PS51257">
    <property type="entry name" value="PROKAR_LIPOPROTEIN"/>
    <property type="match status" value="1"/>
</dbReference>
<accession>A0ABQ6HY96</accession>
<dbReference type="InterPro" id="IPR025326">
    <property type="entry name" value="DUF4232"/>
</dbReference>
<feature type="chain" id="PRO_5047480044" description="DUF4232 domain-containing protein" evidence="1">
    <location>
        <begin position="26"/>
        <end position="398"/>
    </location>
</feature>
<gene>
    <name evidence="3" type="ORF">GCM10025864_08660</name>
</gene>
<dbReference type="Proteomes" id="UP001157091">
    <property type="component" value="Unassembled WGS sequence"/>
</dbReference>
<feature type="domain" description="DUF4232" evidence="2">
    <location>
        <begin position="240"/>
        <end position="372"/>
    </location>
</feature>